<dbReference type="EMBL" id="PECH01000009">
    <property type="protein sequence ID" value="TDZ78697.1"/>
    <property type="molecule type" value="Genomic_DNA"/>
</dbReference>
<feature type="transmembrane region" description="Helical" evidence="1">
    <location>
        <begin position="49"/>
        <end position="68"/>
    </location>
</feature>
<keyword evidence="1" id="KW-0472">Membrane</keyword>
<dbReference type="AlphaFoldDB" id="A0A4R8RW78"/>
<evidence type="ECO:0000313" key="2">
    <source>
        <dbReference type="EMBL" id="TDZ78697.1"/>
    </source>
</evidence>
<proteinExistence type="predicted"/>
<accession>A0A4R8RW78</accession>
<evidence type="ECO:0000313" key="3">
    <source>
        <dbReference type="Proteomes" id="UP000295117"/>
    </source>
</evidence>
<sequence length="80" mass="8433">MKGWGVQDNPEGLDFLVSRGVSAGNLGDRFPEINTGGRVPGEIEAGCELPSLFGIVVIGAIGVGNAFLRRVDSLDYSVRI</sequence>
<comment type="caution">
    <text evidence="2">The sequence shown here is derived from an EMBL/GenBank/DDBJ whole genome shotgun (WGS) entry which is preliminary data.</text>
</comment>
<reference evidence="2 3" key="1">
    <citation type="journal article" date="2019" name="Sci. Rep.">
        <title>Extended insight into the Mycobacterium chelonae-abscessus complex through whole genome sequencing of Mycobacterium salmoniphilum outbreak and Mycobacterium salmoniphilum-like strains.</title>
        <authorList>
            <person name="Behra P.R.K."/>
            <person name="Das S."/>
            <person name="Pettersson B.M.F."/>
            <person name="Shirreff L."/>
            <person name="DuCote T."/>
            <person name="Jacobsson K.G."/>
            <person name="Ennis D.G."/>
            <person name="Kirsebom L.A."/>
        </authorList>
    </citation>
    <scope>NUCLEOTIDE SEQUENCE [LARGE SCALE GENOMIC DNA]</scope>
    <source>
        <strain evidence="2 3">DE 4585</strain>
    </source>
</reference>
<protein>
    <submittedName>
        <fullName evidence="2">Uncharacterized protein</fullName>
    </submittedName>
</protein>
<keyword evidence="1" id="KW-0812">Transmembrane</keyword>
<name>A0A4R8RW78_9MYCO</name>
<organism evidence="2 3">
    <name type="scientific">Mycobacteroides salmoniphilum</name>
    <dbReference type="NCBI Taxonomy" id="404941"/>
    <lineage>
        <taxon>Bacteria</taxon>
        <taxon>Bacillati</taxon>
        <taxon>Actinomycetota</taxon>
        <taxon>Actinomycetes</taxon>
        <taxon>Mycobacteriales</taxon>
        <taxon>Mycobacteriaceae</taxon>
        <taxon>Mycobacteroides</taxon>
    </lineage>
</organism>
<dbReference type="Proteomes" id="UP000295117">
    <property type="component" value="Unassembled WGS sequence"/>
</dbReference>
<gene>
    <name evidence="2" type="ORF">DE4585_04534</name>
</gene>
<evidence type="ECO:0000256" key="1">
    <source>
        <dbReference type="SAM" id="Phobius"/>
    </source>
</evidence>
<keyword evidence="1" id="KW-1133">Transmembrane helix</keyword>